<proteinExistence type="inferred from homology"/>
<dbReference type="GO" id="GO:0005886">
    <property type="term" value="C:plasma membrane"/>
    <property type="evidence" value="ECO:0007669"/>
    <property type="project" value="TreeGrafter"/>
</dbReference>
<dbReference type="HOGENOM" id="CLU_041013_4_2_7"/>
<evidence type="ECO:0000256" key="1">
    <source>
        <dbReference type="ARBA" id="ARBA00010690"/>
    </source>
</evidence>
<name>A0A060PTN0_HELPX</name>
<dbReference type="RefSeq" id="WP_001044062.1">
    <property type="nucleotide sequence ID" value="NZ_AP014523.1"/>
</dbReference>
<dbReference type="Gene3D" id="3.40.1690.10">
    <property type="entry name" value="secretion proteins EscU"/>
    <property type="match status" value="1"/>
</dbReference>
<accession>A0A060PTN0</accession>
<dbReference type="Pfam" id="PF01312">
    <property type="entry name" value="Bac_export_2"/>
    <property type="match status" value="1"/>
</dbReference>
<dbReference type="InterPro" id="IPR006135">
    <property type="entry name" value="T3SS_substrate_exporter"/>
</dbReference>
<dbReference type="PANTHER" id="PTHR30531:SF12">
    <property type="entry name" value="FLAGELLAR BIOSYNTHETIC PROTEIN FLHB"/>
    <property type="match status" value="1"/>
</dbReference>
<dbReference type="PANTHER" id="PTHR30531">
    <property type="entry name" value="FLAGELLAR BIOSYNTHETIC PROTEIN FLHB"/>
    <property type="match status" value="1"/>
</dbReference>
<dbReference type="SUPFAM" id="SSF160544">
    <property type="entry name" value="EscU C-terminal domain-like"/>
    <property type="match status" value="1"/>
</dbReference>
<keyword evidence="2" id="KW-0966">Cell projection</keyword>
<sequence length="90" mass="9982">MNKTIKAAALAYNMGQDHAPKVIASGVGEVAKRIIQKAREYDIALFSNPMLVDSLLKVELDCAIPEELYESVVQVFLWLNSVENNAQMSK</sequence>
<keyword evidence="2" id="KW-0969">Cilium</keyword>
<evidence type="ECO:0000313" key="3">
    <source>
        <dbReference type="Proteomes" id="UP000031662"/>
    </source>
</evidence>
<organism evidence="2 3">
    <name type="scientific">Helicobacter pylori NY40</name>
    <dbReference type="NCBI Taxonomy" id="1426844"/>
    <lineage>
        <taxon>Bacteria</taxon>
        <taxon>Pseudomonadati</taxon>
        <taxon>Campylobacterota</taxon>
        <taxon>Epsilonproteobacteria</taxon>
        <taxon>Campylobacterales</taxon>
        <taxon>Helicobacteraceae</taxon>
        <taxon>Helicobacter</taxon>
    </lineage>
</organism>
<keyword evidence="2" id="KW-0282">Flagellum</keyword>
<dbReference type="InterPro" id="IPR004683">
    <property type="entry name" value="T3SS_FlhB-rel"/>
</dbReference>
<gene>
    <name evidence="2" type="ORF">NY40_0599</name>
</gene>
<reference evidence="2 3" key="1">
    <citation type="submission" date="2013-11" db="EMBL/GenBank/DDBJ databases">
        <title>Estimation of Helicobacter pylori bacteriophage ecology using H. pylori isolates.</title>
        <authorList>
            <person name="Uchiyama J."/>
            <person name="Takemura-Uchiyama I."/>
            <person name="Ujihara T."/>
            <person name="Matsuzaki S."/>
        </authorList>
    </citation>
    <scope>NUCLEOTIDE SEQUENCE [LARGE SCALE GENOMIC DNA]</scope>
    <source>
        <strain evidence="2 3">NY40</strain>
    </source>
</reference>
<comment type="similarity">
    <text evidence="1">Belongs to the type III secretion exporter family.</text>
</comment>
<protein>
    <submittedName>
        <fullName evidence="2">Flagellar biosynthesis protein</fullName>
    </submittedName>
</protein>
<dbReference type="EMBL" id="AP014523">
    <property type="protein sequence ID" value="BAO97618.1"/>
    <property type="molecule type" value="Genomic_DNA"/>
</dbReference>
<evidence type="ECO:0000313" key="2">
    <source>
        <dbReference type="EMBL" id="BAO97618.1"/>
    </source>
</evidence>
<dbReference type="Proteomes" id="UP000031662">
    <property type="component" value="Chromosome"/>
</dbReference>
<dbReference type="NCBIfam" id="TIGR00789">
    <property type="entry name" value="flhB_rel"/>
    <property type="match status" value="1"/>
</dbReference>
<dbReference type="GO" id="GO:0009306">
    <property type="term" value="P:protein secretion"/>
    <property type="evidence" value="ECO:0007669"/>
    <property type="project" value="InterPro"/>
</dbReference>
<dbReference type="AlphaFoldDB" id="A0A060PTN0"/>
<dbReference type="InterPro" id="IPR029025">
    <property type="entry name" value="T3SS_substrate_exporter_C"/>
</dbReference>